<keyword evidence="1" id="KW-1133">Transmembrane helix</keyword>
<gene>
    <name evidence="2" type="ORF">M0M44_10910</name>
</gene>
<protein>
    <recommendedName>
        <fullName evidence="4">DUF502 domain-containing protein</fullName>
    </recommendedName>
</protein>
<name>A0ABY4M1F3_9FLAO</name>
<dbReference type="Proteomes" id="UP000829998">
    <property type="component" value="Chromosome"/>
</dbReference>
<keyword evidence="3" id="KW-1185">Reference proteome</keyword>
<organism evidence="2 3">
    <name type="scientific">Flavobacterium humidisoli</name>
    <dbReference type="NCBI Taxonomy" id="2937442"/>
    <lineage>
        <taxon>Bacteria</taxon>
        <taxon>Pseudomonadati</taxon>
        <taxon>Bacteroidota</taxon>
        <taxon>Flavobacteriia</taxon>
        <taxon>Flavobacteriales</taxon>
        <taxon>Flavobacteriaceae</taxon>
        <taxon>Flavobacterium</taxon>
    </lineage>
</organism>
<keyword evidence="1" id="KW-0812">Transmembrane</keyword>
<evidence type="ECO:0000313" key="2">
    <source>
        <dbReference type="EMBL" id="UPZ17836.1"/>
    </source>
</evidence>
<feature type="transmembrane region" description="Helical" evidence="1">
    <location>
        <begin position="59"/>
        <end position="80"/>
    </location>
</feature>
<evidence type="ECO:0000256" key="1">
    <source>
        <dbReference type="SAM" id="Phobius"/>
    </source>
</evidence>
<proteinExistence type="predicted"/>
<evidence type="ECO:0000313" key="3">
    <source>
        <dbReference type="Proteomes" id="UP000829998"/>
    </source>
</evidence>
<dbReference type="EMBL" id="CP096829">
    <property type="protein sequence ID" value="UPZ17836.1"/>
    <property type="molecule type" value="Genomic_DNA"/>
</dbReference>
<feature type="transmembrane region" description="Helical" evidence="1">
    <location>
        <begin position="7"/>
        <end position="29"/>
    </location>
</feature>
<sequence length="197" mass="21888">MKSITRFIINTLTGGILFLIPLVFLIILFNTVNKYIVKISGPLANLLPDRFLGLDGSRLLAVVLLAIFCFLGGLVIRTSFIANFISRLEVAVFCYLPGYSMIKAIASDAVGARVSHKAVAVFVKDRGNWSLGFLIEENKEFCAVFFPEAPKHDSGEVRIVPIQTVQKIEVPTHKIAQSFKNYGRGTLNWLEKAKEIN</sequence>
<reference evidence="2 3" key="1">
    <citation type="submission" date="2022-04" db="EMBL/GenBank/DDBJ databases">
        <authorList>
            <person name="Ra J.-S."/>
            <person name="Kim S.-B."/>
        </authorList>
    </citation>
    <scope>NUCLEOTIDE SEQUENCE [LARGE SCALE GENOMIC DNA]</scope>
    <source>
        <strain evidence="2 3">MMS21-Er5</strain>
    </source>
</reference>
<keyword evidence="1" id="KW-0472">Membrane</keyword>
<dbReference type="RefSeq" id="WP_248729774.1">
    <property type="nucleotide sequence ID" value="NZ_CP096829.1"/>
</dbReference>
<accession>A0ABY4M1F3</accession>
<evidence type="ECO:0008006" key="4">
    <source>
        <dbReference type="Google" id="ProtNLM"/>
    </source>
</evidence>